<reference evidence="1 2" key="1">
    <citation type="submission" date="2016-07" db="EMBL/GenBank/DDBJ databases">
        <title>Draft genome of the white-rot fungus Obba rivulosa 3A-2.</title>
        <authorList>
            <consortium name="DOE Joint Genome Institute"/>
            <person name="Miettinen O."/>
            <person name="Riley R."/>
            <person name="Acob R."/>
            <person name="Barry K."/>
            <person name="Cullen D."/>
            <person name="De Vries R."/>
            <person name="Hainaut M."/>
            <person name="Hatakka A."/>
            <person name="Henrissat B."/>
            <person name="Hilden K."/>
            <person name="Kuo R."/>
            <person name="Labutti K."/>
            <person name="Lipzen A."/>
            <person name="Makela M.R."/>
            <person name="Sandor L."/>
            <person name="Spatafora J.W."/>
            <person name="Grigoriev I.V."/>
            <person name="Hibbett D.S."/>
        </authorList>
    </citation>
    <scope>NUCLEOTIDE SEQUENCE [LARGE SCALE GENOMIC DNA]</scope>
    <source>
        <strain evidence="1 2">3A-2</strain>
    </source>
</reference>
<dbReference type="EMBL" id="KV722431">
    <property type="protein sequence ID" value="OCH89248.1"/>
    <property type="molecule type" value="Genomic_DNA"/>
</dbReference>
<dbReference type="AlphaFoldDB" id="A0A8E2DN92"/>
<accession>A0A8E2DN92</accession>
<keyword evidence="2" id="KW-1185">Reference proteome</keyword>
<proteinExistence type="predicted"/>
<evidence type="ECO:0000313" key="1">
    <source>
        <dbReference type="EMBL" id="OCH89248.1"/>
    </source>
</evidence>
<name>A0A8E2DN92_9APHY</name>
<gene>
    <name evidence="1" type="ORF">OBBRIDRAFT_804822</name>
</gene>
<evidence type="ECO:0000313" key="2">
    <source>
        <dbReference type="Proteomes" id="UP000250043"/>
    </source>
</evidence>
<protein>
    <submittedName>
        <fullName evidence="1">Uncharacterized protein</fullName>
    </submittedName>
</protein>
<dbReference type="Proteomes" id="UP000250043">
    <property type="component" value="Unassembled WGS sequence"/>
</dbReference>
<organism evidence="1 2">
    <name type="scientific">Obba rivulosa</name>
    <dbReference type="NCBI Taxonomy" id="1052685"/>
    <lineage>
        <taxon>Eukaryota</taxon>
        <taxon>Fungi</taxon>
        <taxon>Dikarya</taxon>
        <taxon>Basidiomycota</taxon>
        <taxon>Agaricomycotina</taxon>
        <taxon>Agaricomycetes</taxon>
        <taxon>Polyporales</taxon>
        <taxon>Gelatoporiaceae</taxon>
        <taxon>Obba</taxon>
    </lineage>
</organism>
<sequence>MAATSPMGPVPWIPMTVRKVVCQLREWTRGNTYAPTRVLEERAWQYVSDFDLVSARKGPPRWAGLCFEEDWMYVMLVGSVVSFDGEDLELQLFSSRDRDALEEELEMSPQLDETTFTADEGREVSLPWRPDVDVHDFSQFLEDTPDRIGEDCILGDASLLKRNAVIGCRFGRWGHLVGASNRIVFVQRALFLYQGDEDA</sequence>